<accession>A0A6B3L4D8</accession>
<evidence type="ECO:0000313" key="11">
    <source>
        <dbReference type="Proteomes" id="UP000475117"/>
    </source>
</evidence>
<dbReference type="NCBIfam" id="TIGR01496">
    <property type="entry name" value="DHPS"/>
    <property type="match status" value="1"/>
</dbReference>
<reference evidence="10 11" key="1">
    <citation type="submission" date="2020-12" db="EMBL/GenBank/DDBJ databases">
        <title>Sulforoseuscoccus oceanibium gen. nov., sp. nov., a representative of the phylum Verrucomicrobia with special cytoplasmic membrane, and proposal of Sulforoseuscoccusaceae fam. nov.</title>
        <authorList>
            <person name="Xi F."/>
        </authorList>
    </citation>
    <scope>NUCLEOTIDE SEQUENCE [LARGE SCALE GENOMIC DNA]</scope>
    <source>
        <strain evidence="10 11">T37</strain>
    </source>
</reference>
<dbReference type="InterPro" id="IPR000489">
    <property type="entry name" value="Pterin-binding_dom"/>
</dbReference>
<comment type="cofactor">
    <cofactor evidence="2">
        <name>Mg(2+)</name>
        <dbReference type="ChEBI" id="CHEBI:18420"/>
    </cofactor>
</comment>
<dbReference type="GO" id="GO:0046654">
    <property type="term" value="P:tetrahydrofolate biosynthetic process"/>
    <property type="evidence" value="ECO:0007669"/>
    <property type="project" value="TreeGrafter"/>
</dbReference>
<proteinExistence type="predicted"/>
<dbReference type="Gene3D" id="3.20.20.20">
    <property type="entry name" value="Dihydropteroate synthase-like"/>
    <property type="match status" value="1"/>
</dbReference>
<dbReference type="InterPro" id="IPR045031">
    <property type="entry name" value="DHP_synth-like"/>
</dbReference>
<evidence type="ECO:0000313" key="10">
    <source>
        <dbReference type="EMBL" id="QQL46340.1"/>
    </source>
</evidence>
<organism evidence="10 11">
    <name type="scientific">Sulfuriroseicoccus oceanibius</name>
    <dbReference type="NCBI Taxonomy" id="2707525"/>
    <lineage>
        <taxon>Bacteria</taxon>
        <taxon>Pseudomonadati</taxon>
        <taxon>Verrucomicrobiota</taxon>
        <taxon>Verrucomicrobiia</taxon>
        <taxon>Verrucomicrobiales</taxon>
        <taxon>Verrucomicrobiaceae</taxon>
        <taxon>Sulfuriroseicoccus</taxon>
    </lineage>
</organism>
<name>A0A6B3L4D8_9BACT</name>
<dbReference type="PANTHER" id="PTHR20941:SF1">
    <property type="entry name" value="FOLIC ACID SYNTHESIS PROTEIN FOL1"/>
    <property type="match status" value="1"/>
</dbReference>
<evidence type="ECO:0000256" key="7">
    <source>
        <dbReference type="ARBA" id="ARBA00022842"/>
    </source>
</evidence>
<dbReference type="Pfam" id="PF00809">
    <property type="entry name" value="Pterin_bind"/>
    <property type="match status" value="1"/>
</dbReference>
<dbReference type="InterPro" id="IPR006390">
    <property type="entry name" value="DHP_synth_dom"/>
</dbReference>
<evidence type="ECO:0000256" key="3">
    <source>
        <dbReference type="ARBA" id="ARBA00004763"/>
    </source>
</evidence>
<dbReference type="InterPro" id="IPR011005">
    <property type="entry name" value="Dihydropteroate_synth-like_sf"/>
</dbReference>
<evidence type="ECO:0000256" key="6">
    <source>
        <dbReference type="ARBA" id="ARBA00022723"/>
    </source>
</evidence>
<dbReference type="Proteomes" id="UP000475117">
    <property type="component" value="Chromosome"/>
</dbReference>
<evidence type="ECO:0000256" key="4">
    <source>
        <dbReference type="ARBA" id="ARBA00012458"/>
    </source>
</evidence>
<dbReference type="EMBL" id="CP066776">
    <property type="protein sequence ID" value="QQL46340.1"/>
    <property type="molecule type" value="Genomic_DNA"/>
</dbReference>
<protein>
    <recommendedName>
        <fullName evidence="4">dihydropteroate synthase</fullName>
        <ecNumber evidence="4">2.5.1.15</ecNumber>
    </recommendedName>
</protein>
<evidence type="ECO:0000259" key="9">
    <source>
        <dbReference type="PROSITE" id="PS50972"/>
    </source>
</evidence>
<dbReference type="PROSITE" id="PS50972">
    <property type="entry name" value="PTERIN_BINDING"/>
    <property type="match status" value="1"/>
</dbReference>
<keyword evidence="7" id="KW-0460">Magnesium</keyword>
<gene>
    <name evidence="10" type="primary">folP</name>
    <name evidence="10" type="ORF">G3M56_001385</name>
</gene>
<keyword evidence="5 10" id="KW-0808">Transferase</keyword>
<dbReference type="GO" id="GO:0005829">
    <property type="term" value="C:cytosol"/>
    <property type="evidence" value="ECO:0007669"/>
    <property type="project" value="TreeGrafter"/>
</dbReference>
<dbReference type="GO" id="GO:0046872">
    <property type="term" value="F:metal ion binding"/>
    <property type="evidence" value="ECO:0007669"/>
    <property type="project" value="UniProtKB-KW"/>
</dbReference>
<comment type="catalytic activity">
    <reaction evidence="1">
        <text>(7,8-dihydropterin-6-yl)methyl diphosphate + 4-aminobenzoate = 7,8-dihydropteroate + diphosphate</text>
        <dbReference type="Rhea" id="RHEA:19949"/>
        <dbReference type="ChEBI" id="CHEBI:17836"/>
        <dbReference type="ChEBI" id="CHEBI:17839"/>
        <dbReference type="ChEBI" id="CHEBI:33019"/>
        <dbReference type="ChEBI" id="CHEBI:72950"/>
        <dbReference type="EC" id="2.5.1.15"/>
    </reaction>
</comment>
<dbReference type="SUPFAM" id="SSF51717">
    <property type="entry name" value="Dihydropteroate synthetase-like"/>
    <property type="match status" value="1"/>
</dbReference>
<dbReference type="GO" id="GO:0004156">
    <property type="term" value="F:dihydropteroate synthase activity"/>
    <property type="evidence" value="ECO:0007669"/>
    <property type="project" value="UniProtKB-EC"/>
</dbReference>
<evidence type="ECO:0000256" key="2">
    <source>
        <dbReference type="ARBA" id="ARBA00001946"/>
    </source>
</evidence>
<dbReference type="GO" id="GO:0046656">
    <property type="term" value="P:folic acid biosynthetic process"/>
    <property type="evidence" value="ECO:0007669"/>
    <property type="project" value="UniProtKB-KW"/>
</dbReference>
<dbReference type="PANTHER" id="PTHR20941">
    <property type="entry name" value="FOLATE SYNTHESIS PROTEINS"/>
    <property type="match status" value="1"/>
</dbReference>
<comment type="pathway">
    <text evidence="3">Cofactor biosynthesis; tetrahydrofolate biosynthesis; 7,8-dihydrofolate from 2-amino-4-hydroxy-6-hydroxymethyl-7,8-dihydropteridine diphosphate and 4-aminobenzoate: step 1/2.</text>
</comment>
<keyword evidence="11" id="KW-1185">Reference proteome</keyword>
<evidence type="ECO:0000256" key="1">
    <source>
        <dbReference type="ARBA" id="ARBA00000012"/>
    </source>
</evidence>
<evidence type="ECO:0000256" key="8">
    <source>
        <dbReference type="ARBA" id="ARBA00022909"/>
    </source>
</evidence>
<dbReference type="KEGG" id="soa:G3M56_001385"/>
<keyword evidence="8" id="KW-0289">Folate biosynthesis</keyword>
<dbReference type="AlphaFoldDB" id="A0A6B3L4D8"/>
<sequence>MGILNVTDDSFCNDGTLDPEEAVRRARRMVADGAGIIDVGAESARTNREPITVEEEIVRLRGFLVRWQEVAAAMGVDERPLVAINTWRPDVVEAINDLDWDLLNDIGGLEDDANARLCAAGGRALLIMHTTAAPKVAQTHRAYDDVMAALDAFFAARIESAVAAGVPRGALVLDPGIDFAKQREDNLTLLKRFGELTAKFAYPWLLPVSRKSVIGRVLDLPDATTRDAGTIALIEAGIAGGAAIFRMHNVPAGCQAVATLCAVRDFR</sequence>
<keyword evidence="6" id="KW-0479">Metal-binding</keyword>
<evidence type="ECO:0000256" key="5">
    <source>
        <dbReference type="ARBA" id="ARBA00022679"/>
    </source>
</evidence>
<feature type="domain" description="Pterin-binding" evidence="9">
    <location>
        <begin position="1"/>
        <end position="258"/>
    </location>
</feature>
<dbReference type="EC" id="2.5.1.15" evidence="4"/>